<evidence type="ECO:0000313" key="2">
    <source>
        <dbReference type="EMBL" id="KAK1280235.1"/>
    </source>
</evidence>
<name>A0AAV9BUL2_ACOGR</name>
<reference evidence="2" key="2">
    <citation type="submission" date="2023-06" db="EMBL/GenBank/DDBJ databases">
        <authorList>
            <person name="Ma L."/>
            <person name="Liu K.-W."/>
            <person name="Li Z."/>
            <person name="Hsiao Y.-Y."/>
            <person name="Qi Y."/>
            <person name="Fu T."/>
            <person name="Tang G."/>
            <person name="Zhang D."/>
            <person name="Sun W.-H."/>
            <person name="Liu D.-K."/>
            <person name="Li Y."/>
            <person name="Chen G.-Z."/>
            <person name="Liu X.-D."/>
            <person name="Liao X.-Y."/>
            <person name="Jiang Y.-T."/>
            <person name="Yu X."/>
            <person name="Hao Y."/>
            <person name="Huang J."/>
            <person name="Zhao X.-W."/>
            <person name="Ke S."/>
            <person name="Chen Y.-Y."/>
            <person name="Wu W.-L."/>
            <person name="Hsu J.-L."/>
            <person name="Lin Y.-F."/>
            <person name="Huang M.-D."/>
            <person name="Li C.-Y."/>
            <person name="Huang L."/>
            <person name="Wang Z.-W."/>
            <person name="Zhao X."/>
            <person name="Zhong W.-Y."/>
            <person name="Peng D.-H."/>
            <person name="Ahmad S."/>
            <person name="Lan S."/>
            <person name="Zhang J.-S."/>
            <person name="Tsai W.-C."/>
            <person name="Van De Peer Y."/>
            <person name="Liu Z.-J."/>
        </authorList>
    </citation>
    <scope>NUCLEOTIDE SEQUENCE</scope>
    <source>
        <strain evidence="2">SCP</strain>
        <tissue evidence="2">Leaves</tissue>
    </source>
</reference>
<sequence length="185" mass="20617">MDNVKETLKRGRVGASTTENEFTQKVHIAISEEKIPSPTESIGGVEGDDLNEDEGHQSAVKDPISRALYNARLEGQVISQSLESGLEVKELEFQEANQLGIIEKQDETVEENLGGEIEVMDMDMVQLSDLPINSTEEKQEMDEINAEGSSSPVTEKPELYNTELMVTEEEEEKEMRVGDEHTPVH</sequence>
<feature type="region of interest" description="Disordered" evidence="1">
    <location>
        <begin position="1"/>
        <end position="20"/>
    </location>
</feature>
<feature type="region of interest" description="Disordered" evidence="1">
    <location>
        <begin position="30"/>
        <end position="58"/>
    </location>
</feature>
<dbReference type="AlphaFoldDB" id="A0AAV9BUL2"/>
<evidence type="ECO:0000256" key="1">
    <source>
        <dbReference type="SAM" id="MobiDB-lite"/>
    </source>
</evidence>
<accession>A0AAV9BUL2</accession>
<organism evidence="2 3">
    <name type="scientific">Acorus gramineus</name>
    <name type="common">Dwarf sweet flag</name>
    <dbReference type="NCBI Taxonomy" id="55184"/>
    <lineage>
        <taxon>Eukaryota</taxon>
        <taxon>Viridiplantae</taxon>
        <taxon>Streptophyta</taxon>
        <taxon>Embryophyta</taxon>
        <taxon>Tracheophyta</taxon>
        <taxon>Spermatophyta</taxon>
        <taxon>Magnoliopsida</taxon>
        <taxon>Liliopsida</taxon>
        <taxon>Acoraceae</taxon>
        <taxon>Acorus</taxon>
    </lineage>
</organism>
<feature type="compositionally biased region" description="Basic and acidic residues" evidence="1">
    <location>
        <begin position="173"/>
        <end position="185"/>
    </location>
</feature>
<keyword evidence="3" id="KW-1185">Reference proteome</keyword>
<evidence type="ECO:0000313" key="3">
    <source>
        <dbReference type="Proteomes" id="UP001179952"/>
    </source>
</evidence>
<comment type="caution">
    <text evidence="2">The sequence shown here is derived from an EMBL/GenBank/DDBJ whole genome shotgun (WGS) entry which is preliminary data.</text>
</comment>
<dbReference type="Proteomes" id="UP001179952">
    <property type="component" value="Unassembled WGS sequence"/>
</dbReference>
<dbReference type="EMBL" id="JAUJYN010000001">
    <property type="protein sequence ID" value="KAK1280235.1"/>
    <property type="molecule type" value="Genomic_DNA"/>
</dbReference>
<reference evidence="2" key="1">
    <citation type="journal article" date="2023" name="Nat. Commun.">
        <title>Diploid and tetraploid genomes of Acorus and the evolution of monocots.</title>
        <authorList>
            <person name="Ma L."/>
            <person name="Liu K.W."/>
            <person name="Li Z."/>
            <person name="Hsiao Y.Y."/>
            <person name="Qi Y."/>
            <person name="Fu T."/>
            <person name="Tang G.D."/>
            <person name="Zhang D."/>
            <person name="Sun W.H."/>
            <person name="Liu D.K."/>
            <person name="Li Y."/>
            <person name="Chen G.Z."/>
            <person name="Liu X.D."/>
            <person name="Liao X.Y."/>
            <person name="Jiang Y.T."/>
            <person name="Yu X."/>
            <person name="Hao Y."/>
            <person name="Huang J."/>
            <person name="Zhao X.W."/>
            <person name="Ke S."/>
            <person name="Chen Y.Y."/>
            <person name="Wu W.L."/>
            <person name="Hsu J.L."/>
            <person name="Lin Y.F."/>
            <person name="Huang M.D."/>
            <person name="Li C.Y."/>
            <person name="Huang L."/>
            <person name="Wang Z.W."/>
            <person name="Zhao X."/>
            <person name="Zhong W.Y."/>
            <person name="Peng D.H."/>
            <person name="Ahmad S."/>
            <person name="Lan S."/>
            <person name="Zhang J.S."/>
            <person name="Tsai W.C."/>
            <person name="Van de Peer Y."/>
            <person name="Liu Z.J."/>
        </authorList>
    </citation>
    <scope>NUCLEOTIDE SEQUENCE</scope>
    <source>
        <strain evidence="2">SCP</strain>
    </source>
</reference>
<protein>
    <submittedName>
        <fullName evidence="2">Uncharacterized protein</fullName>
    </submittedName>
</protein>
<proteinExistence type="predicted"/>
<gene>
    <name evidence="2" type="ORF">QJS04_geneDACA002748</name>
</gene>
<feature type="region of interest" description="Disordered" evidence="1">
    <location>
        <begin position="136"/>
        <end position="185"/>
    </location>
</feature>